<dbReference type="PANTHER" id="PTHR36505:SF1">
    <property type="entry name" value="BLR1072 PROTEIN"/>
    <property type="match status" value="1"/>
</dbReference>
<accession>A0A239HCT1</accession>
<evidence type="ECO:0000259" key="1">
    <source>
        <dbReference type="Pfam" id="PF05239"/>
    </source>
</evidence>
<evidence type="ECO:0000313" key="3">
    <source>
        <dbReference type="Proteomes" id="UP000198281"/>
    </source>
</evidence>
<sequence length="122" mass="13630">MTDMTTAMDQSHELISSARVEGTPVYSPQGDKLGTIHAVMIHKTTGQVAYAVLQFGGLFGIGSHVHPLPWDKITYDAGRHGYVADVTREQIEDAPSLDLDATDRIRESETPMYSYWDSKPYW</sequence>
<dbReference type="PANTHER" id="PTHR36505">
    <property type="entry name" value="BLR1072 PROTEIN"/>
    <property type="match status" value="1"/>
</dbReference>
<dbReference type="InterPro" id="IPR011033">
    <property type="entry name" value="PRC_barrel-like_sf"/>
</dbReference>
<reference evidence="3" key="1">
    <citation type="submission" date="2017-06" db="EMBL/GenBank/DDBJ databases">
        <authorList>
            <person name="Varghese N."/>
            <person name="Submissions S."/>
        </authorList>
    </citation>
    <scope>NUCLEOTIDE SEQUENCE [LARGE SCALE GENOMIC DNA]</scope>
    <source>
        <strain evidence="3">LNB2</strain>
    </source>
</reference>
<keyword evidence="3" id="KW-1185">Reference proteome</keyword>
<dbReference type="EMBL" id="FZOS01000016">
    <property type="protein sequence ID" value="SNS78828.1"/>
    <property type="molecule type" value="Genomic_DNA"/>
</dbReference>
<evidence type="ECO:0000313" key="2">
    <source>
        <dbReference type="EMBL" id="SNS78828.1"/>
    </source>
</evidence>
<name>A0A239HCT1_9SPHN</name>
<dbReference type="Pfam" id="PF05239">
    <property type="entry name" value="PRC"/>
    <property type="match status" value="1"/>
</dbReference>
<dbReference type="RefSeq" id="WP_245842926.1">
    <property type="nucleotide sequence ID" value="NZ_FZOS01000016.1"/>
</dbReference>
<dbReference type="InterPro" id="IPR027275">
    <property type="entry name" value="PRC-brl_dom"/>
</dbReference>
<feature type="domain" description="PRC-barrel" evidence="1">
    <location>
        <begin position="14"/>
        <end position="90"/>
    </location>
</feature>
<dbReference type="SUPFAM" id="SSF50346">
    <property type="entry name" value="PRC-barrel domain"/>
    <property type="match status" value="1"/>
</dbReference>
<proteinExistence type="predicted"/>
<gene>
    <name evidence="2" type="ORF">SAMN06295912_11635</name>
</gene>
<dbReference type="AlphaFoldDB" id="A0A239HCT1"/>
<organism evidence="2 3">
    <name type="scientific">Edaphosphingomonas laterariae</name>
    <dbReference type="NCBI Taxonomy" id="861865"/>
    <lineage>
        <taxon>Bacteria</taxon>
        <taxon>Pseudomonadati</taxon>
        <taxon>Pseudomonadota</taxon>
        <taxon>Alphaproteobacteria</taxon>
        <taxon>Sphingomonadales</taxon>
        <taxon>Rhizorhabdaceae</taxon>
        <taxon>Edaphosphingomonas</taxon>
    </lineage>
</organism>
<protein>
    <submittedName>
        <fullName evidence="2">PRC-barrel domain-containing protein</fullName>
    </submittedName>
</protein>
<dbReference type="Proteomes" id="UP000198281">
    <property type="component" value="Unassembled WGS sequence"/>
</dbReference>
<dbReference type="Gene3D" id="2.30.30.240">
    <property type="entry name" value="PRC-barrel domain"/>
    <property type="match status" value="1"/>
</dbReference>